<keyword evidence="2" id="KW-1185">Reference proteome</keyword>
<dbReference type="AlphaFoldDB" id="A0A8I6Z605"/>
<reference evidence="1" key="2">
    <citation type="submission" date="2020-10" db="EMBL/GenBank/DDBJ databases">
        <authorList>
            <person name="Scholz U."/>
            <person name="Mascher M."/>
            <person name="Fiebig A."/>
        </authorList>
    </citation>
    <scope>NUCLEOTIDE SEQUENCE [LARGE SCALE GENOMIC DNA]</scope>
    <source>
        <strain evidence="1">cv. Morex</strain>
    </source>
</reference>
<dbReference type="Proteomes" id="UP000011116">
    <property type="component" value="Chromosome 7H"/>
</dbReference>
<dbReference type="EnsemblPlants" id="HORVU.MOREX.r3.7HG0733300.1">
    <property type="protein sequence ID" value="HORVU.MOREX.r3.7HG0733300.1"/>
    <property type="gene ID" value="HORVU.MOREX.r3.7HG0733300"/>
</dbReference>
<accession>A0A8I6Z605</accession>
<evidence type="ECO:0000313" key="2">
    <source>
        <dbReference type="Proteomes" id="UP000011116"/>
    </source>
</evidence>
<reference evidence="2" key="1">
    <citation type="journal article" date="2012" name="Nature">
        <title>A physical, genetic and functional sequence assembly of the barley genome.</title>
        <authorList>
            <consortium name="The International Barley Genome Sequencing Consortium"/>
            <person name="Mayer K.F."/>
            <person name="Waugh R."/>
            <person name="Brown J.W."/>
            <person name="Schulman A."/>
            <person name="Langridge P."/>
            <person name="Platzer M."/>
            <person name="Fincher G.B."/>
            <person name="Muehlbauer G.J."/>
            <person name="Sato K."/>
            <person name="Close T.J."/>
            <person name="Wise R.P."/>
            <person name="Stein N."/>
        </authorList>
    </citation>
    <scope>NUCLEOTIDE SEQUENCE [LARGE SCALE GENOMIC DNA]</scope>
    <source>
        <strain evidence="2">cv. Morex</strain>
    </source>
</reference>
<protein>
    <submittedName>
        <fullName evidence="1">Uncharacterized protein</fullName>
    </submittedName>
</protein>
<organism evidence="1 2">
    <name type="scientific">Hordeum vulgare subsp. vulgare</name>
    <name type="common">Domesticated barley</name>
    <dbReference type="NCBI Taxonomy" id="112509"/>
    <lineage>
        <taxon>Eukaryota</taxon>
        <taxon>Viridiplantae</taxon>
        <taxon>Streptophyta</taxon>
        <taxon>Embryophyta</taxon>
        <taxon>Tracheophyta</taxon>
        <taxon>Spermatophyta</taxon>
        <taxon>Magnoliopsida</taxon>
        <taxon>Liliopsida</taxon>
        <taxon>Poales</taxon>
        <taxon>Poaceae</taxon>
        <taxon>BOP clade</taxon>
        <taxon>Pooideae</taxon>
        <taxon>Triticodae</taxon>
        <taxon>Triticeae</taxon>
        <taxon>Hordeinae</taxon>
        <taxon>Hordeum</taxon>
    </lineage>
</organism>
<dbReference type="Gramene" id="HORVU.MOREX.r2.7HG0608610.1">
    <property type="protein sequence ID" value="HORVU.MOREX.r2.7HG0608610.1"/>
    <property type="gene ID" value="HORVU.MOREX.r2.7HG0608610"/>
</dbReference>
<sequence>MGRLRKCFGKGIPVGCSEEAGDSDAAPFVPNDFAEDDDYPFSEDGDMDDAEFDKALYDLYVTHKVNRLKRKLSCAAARNVKFKRSSDFPSASTFTRYSGKLFSSCIAGLSPRQVSVI</sequence>
<reference evidence="1" key="3">
    <citation type="submission" date="2022-01" db="UniProtKB">
        <authorList>
            <consortium name="EnsemblPlants"/>
        </authorList>
    </citation>
    <scope>IDENTIFICATION</scope>
    <source>
        <strain evidence="1">subsp. vulgare</strain>
    </source>
</reference>
<name>A0A8I6Z605_HORVV</name>
<dbReference type="Gramene" id="HORVU.MOREX.r3.7HG0733300.1">
    <property type="protein sequence ID" value="HORVU.MOREX.r3.7HG0733300.1"/>
    <property type="gene ID" value="HORVU.MOREX.r3.7HG0733300"/>
</dbReference>
<evidence type="ECO:0000313" key="1">
    <source>
        <dbReference type="EnsemblPlants" id="HORVU.MOREX.r3.7HG0733300.1"/>
    </source>
</evidence>
<proteinExistence type="predicted"/>